<keyword evidence="14" id="KW-0670">Pyruvate</keyword>
<keyword evidence="2 9" id="KW-0813">Transport</keyword>
<reference evidence="14 16" key="1">
    <citation type="submission" date="2016-02" db="EMBL/GenBank/DDBJ databases">
        <authorList>
            <person name="Wen L."/>
            <person name="He K."/>
            <person name="Yang H."/>
        </authorList>
    </citation>
    <scope>NUCLEOTIDE SEQUENCE [LARGE SCALE GENOMIC DNA]</scope>
    <source>
        <strain evidence="14">Trichococcus_R210</strain>
    </source>
</reference>
<dbReference type="SMART" id="SM00890">
    <property type="entry name" value="EKR"/>
    <property type="match status" value="1"/>
</dbReference>
<dbReference type="SUPFAM" id="SSF52518">
    <property type="entry name" value="Thiamin diphosphate-binding fold (THDP-binding)"/>
    <property type="match status" value="2"/>
</dbReference>
<dbReference type="PANTHER" id="PTHR32154:SF0">
    <property type="entry name" value="PYRUVATE-FLAVODOXIN OXIDOREDUCTASE-RELATED"/>
    <property type="match status" value="1"/>
</dbReference>
<dbReference type="InterPro" id="IPR009014">
    <property type="entry name" value="Transketo_C/PFOR_II"/>
</dbReference>
<evidence type="ECO:0000256" key="12">
    <source>
        <dbReference type="PIRSR" id="PIRSR000159-50"/>
    </source>
</evidence>
<dbReference type="Pfam" id="PF13484">
    <property type="entry name" value="Fer4_16"/>
    <property type="match status" value="1"/>
</dbReference>
<name>A0A143Y5M7_9LACT</name>
<accession>A0A143Y5M7</accession>
<feature type="binding site" evidence="10">
    <location>
        <position position="817"/>
    </location>
    <ligand>
        <name>thiamine diphosphate</name>
        <dbReference type="ChEBI" id="CHEBI:58937"/>
    </ligand>
</feature>
<dbReference type="Gene3D" id="3.40.920.10">
    <property type="entry name" value="Pyruvate-ferredoxin oxidoreductase, PFOR, domain III"/>
    <property type="match status" value="1"/>
</dbReference>
<dbReference type="Gene3D" id="4.10.780.10">
    <property type="entry name" value="Pyruvate-flavodoxin oxidoreductase, EKR domain"/>
    <property type="match status" value="1"/>
</dbReference>
<dbReference type="InterPro" id="IPR017900">
    <property type="entry name" value="4Fe4S_Fe_S_CS"/>
</dbReference>
<dbReference type="InterPro" id="IPR011895">
    <property type="entry name" value="Pyrv_flavodox_OxRed"/>
</dbReference>
<feature type="binding site" evidence="12">
    <location>
        <position position="840"/>
    </location>
    <ligand>
        <name>[4Fe-4S] cluster</name>
        <dbReference type="ChEBI" id="CHEBI:49883"/>
        <label>3</label>
    </ligand>
</feature>
<evidence type="ECO:0000256" key="7">
    <source>
        <dbReference type="ARBA" id="ARBA00023004"/>
    </source>
</evidence>
<organism evidence="14 16">
    <name type="scientific">Trichococcus ilyis</name>
    <dbReference type="NCBI Taxonomy" id="640938"/>
    <lineage>
        <taxon>Bacteria</taxon>
        <taxon>Bacillati</taxon>
        <taxon>Bacillota</taxon>
        <taxon>Bacilli</taxon>
        <taxon>Lactobacillales</taxon>
        <taxon>Carnobacteriaceae</taxon>
        <taxon>Trichococcus</taxon>
    </lineage>
</organism>
<dbReference type="FunFam" id="3.40.50.920:FF:000007">
    <property type="entry name" value="Pyruvate:ferredoxin (Flavodoxin) oxidoreductase"/>
    <property type="match status" value="1"/>
</dbReference>
<dbReference type="Pfam" id="PF01558">
    <property type="entry name" value="POR"/>
    <property type="match status" value="1"/>
</dbReference>
<feature type="site" description="Important for catalytic activity" evidence="11">
    <location>
        <position position="66"/>
    </location>
</feature>
<feature type="binding site" evidence="12">
    <location>
        <position position="749"/>
    </location>
    <ligand>
        <name>[4Fe-4S] cluster</name>
        <dbReference type="ChEBI" id="CHEBI:49883"/>
        <label>2</label>
    </ligand>
</feature>
<dbReference type="Gene3D" id="3.30.70.20">
    <property type="match status" value="1"/>
</dbReference>
<evidence type="ECO:0000256" key="8">
    <source>
        <dbReference type="ARBA" id="ARBA00023014"/>
    </source>
</evidence>
<feature type="binding site" evidence="12">
    <location>
        <position position="752"/>
    </location>
    <ligand>
        <name>[4Fe-4S] cluster</name>
        <dbReference type="ChEBI" id="CHEBI:49883"/>
        <label>2</label>
    </ligand>
</feature>
<feature type="binding site" evidence="10">
    <location>
        <position position="66"/>
    </location>
    <ligand>
        <name>thiamine diphosphate</name>
        <dbReference type="ChEBI" id="CHEBI:58937"/>
    </ligand>
</feature>
<keyword evidence="5 9" id="KW-0249">Electron transport</keyword>
<feature type="binding site" evidence="10">
    <location>
        <begin position="968"/>
        <end position="971"/>
    </location>
    <ligand>
        <name>thiamine diphosphate</name>
        <dbReference type="ChEBI" id="CHEBI:58937"/>
    </ligand>
</feature>
<evidence type="ECO:0000256" key="10">
    <source>
        <dbReference type="PIRSR" id="PIRSR000159-1"/>
    </source>
</evidence>
<feature type="binding site" evidence="12">
    <location>
        <position position="691"/>
    </location>
    <ligand>
        <name>[4Fe-4S] cluster</name>
        <dbReference type="ChEBI" id="CHEBI:49883"/>
        <label>1</label>
    </ligand>
</feature>
<comment type="similarity">
    <text evidence="1 9">Belongs to the pyruvate:ferredoxin/flavodoxin oxidoreductase family.</text>
</comment>
<dbReference type="SUPFAM" id="SSF52922">
    <property type="entry name" value="TK C-terminal domain-like"/>
    <property type="match status" value="1"/>
</dbReference>
<dbReference type="PIRSF" id="PIRSF000159">
    <property type="entry name" value="NifJ"/>
    <property type="match status" value="1"/>
</dbReference>
<comment type="cofactor">
    <cofactor evidence="12">
        <name>[4Fe-4S] cluster</name>
        <dbReference type="ChEBI" id="CHEBI:49883"/>
    </cofactor>
    <text evidence="12">Binds 3 [4Fe-4S] clusters per subunit.</text>
</comment>
<proteinExistence type="inferred from homology"/>
<dbReference type="EMBL" id="FNYT01000001">
    <property type="protein sequence ID" value="SEI56066.1"/>
    <property type="molecule type" value="Genomic_DNA"/>
</dbReference>
<feature type="binding site" evidence="10">
    <location>
        <position position="116"/>
    </location>
    <ligand>
        <name>pyruvate</name>
        <dbReference type="ChEBI" id="CHEBI:15361"/>
    </ligand>
</feature>
<dbReference type="STRING" id="640938.TR210_58"/>
<feature type="binding site" evidence="10">
    <location>
        <begin position="997"/>
        <end position="1002"/>
    </location>
    <ligand>
        <name>thiamine diphosphate</name>
        <dbReference type="ChEBI" id="CHEBI:58937"/>
    </ligand>
</feature>
<feature type="binding site" evidence="12">
    <location>
        <position position="701"/>
    </location>
    <ligand>
        <name>[4Fe-4S] cluster</name>
        <dbReference type="ChEBI" id="CHEBI:49883"/>
        <label>2</label>
    </ligand>
</feature>
<feature type="domain" description="4Fe-4S ferredoxin-type" evidence="13">
    <location>
        <begin position="682"/>
        <end position="711"/>
    </location>
</feature>
<dbReference type="Proteomes" id="UP000076878">
    <property type="component" value="Unassembled WGS sequence"/>
</dbReference>
<evidence type="ECO:0000313" key="17">
    <source>
        <dbReference type="Proteomes" id="UP000199280"/>
    </source>
</evidence>
<evidence type="ECO:0000256" key="11">
    <source>
        <dbReference type="PIRSR" id="PIRSR000159-2"/>
    </source>
</evidence>
<keyword evidence="17" id="KW-1185">Reference proteome</keyword>
<feature type="binding site" evidence="12">
    <location>
        <position position="694"/>
    </location>
    <ligand>
        <name>[4Fe-4S] cluster</name>
        <dbReference type="ChEBI" id="CHEBI:49883"/>
        <label>1</label>
    </ligand>
</feature>
<dbReference type="GO" id="GO:0005506">
    <property type="term" value="F:iron ion binding"/>
    <property type="evidence" value="ECO:0007669"/>
    <property type="project" value="InterPro"/>
</dbReference>
<dbReference type="InterPro" id="IPR050722">
    <property type="entry name" value="Pyruvate:ferred/Flavod_OxRd"/>
</dbReference>
<feature type="domain" description="4Fe-4S ferredoxin-type" evidence="13">
    <location>
        <begin position="737"/>
        <end position="768"/>
    </location>
</feature>
<sequence>MSNKKMYMTVDGNTAAAYTSYAFTEISGIYPITPSSPMADAVDHWAQEGRKNIFGQTVKVTQMQSEAGAAGTVHGALQAGALACSYTSSQGLLLMIPDLYKMAGQLLPSVIHVAARAVGGHALSIFGDHSDVMACRQTGYALLASSSVQETTDLAAVAHLAAIKGRVPFLHFFDGFRTSHEIQKIEVQSYDDLAEMLDQDALKAFRDRSLSPNHPTLRGTAQNPDVFFQTKEAANRYYDAVPEIVAGYLEKMNKLTGRDYRLFNYYGAVDADRVIVCMGSVSETACETADFLNRMGEKVGVLNVHLYRPFSVGHFLKELPDTVKRIAVLDRTKEAGSIGEPLFLDVVAAFNNRGDRPMIIGGRYGLGSKDTTPEQIFAVYKNLKKEEPKHPFTIGINDDVTHLSLAIDEQIDVRPEGTFEAKFWGFGSDGTVGANKNSIKIIGDHTDMHVQAYFSYDSKKSGGVTISDLRFGKEPIHEPYLIEKADFVACHNHAYVKKYDMLKNLKPGGAFLLNTNWRAEDLEMRLPAKMKRYIAQKGIDFYTIDAINLAKEIGLGGRINTICQAAFFKILPVIPAEEAMQHMKEAARKSYGHKGEAIISMNEKAIDAGMEAVQKISIPDSWRDAQDEPEALGDEPDFVRNIGNMMERMEGNQLPVSAFLDRADGTFPQGTTQYEKREIAVQIPIWNPEECIQCNQCSFVCPHAAIRPFLATEDEAANAPEGVEFLDGMRPYKDYKYRIQVSAADCTGCGICVLTCPARKKAIEMKNREDHLEENNNWDYMIRLPHKENPVGINTVKGSQFEKPLFEFSGACAGCGETPYIKLVTQVVGDRMQIANATGCSSIYGGSAPSTPYTTNEAGCGPSWANSLLEDNAEFGLGMHHATKQLRQRTLELTGALLDLPIDDSLRTSARAWVEGFSDKNGARKLAEAYIKALETVGTTDQQIQQSVTELLEYKDYLMKRSTWMIGGDGWAYDIGFGGIDHVLASGEDVNILVLDTEVYSNTGGQVSKSSNLGAIAEFASGGKAVRKKDLGMMMMNYGYVYVAQIAMGANPRHTLKVISEAEAYDGPSIVIAYSPCISHGIKCGLTVSQEHEKDAVDVGYWHLYRFHPENKLKGKNPFKLDSKEPQFERFQDFLMEEVRYSSLYNQYDAEHVQAIFDESLAAAKDRYQSYVRLESYTD</sequence>
<evidence type="ECO:0000256" key="9">
    <source>
        <dbReference type="PIRNR" id="PIRNR000159"/>
    </source>
</evidence>
<dbReference type="Proteomes" id="UP000199280">
    <property type="component" value="Unassembled WGS sequence"/>
</dbReference>
<evidence type="ECO:0000256" key="5">
    <source>
        <dbReference type="ARBA" id="ARBA00022982"/>
    </source>
</evidence>
<dbReference type="FunFam" id="3.30.70.20:FF:000022">
    <property type="entry name" value="Pyruvate:ferredoxin (Flavodoxin) oxidoreductase"/>
    <property type="match status" value="1"/>
</dbReference>
<dbReference type="PANTHER" id="PTHR32154">
    <property type="entry name" value="PYRUVATE-FLAVODOXIN OXIDOREDUCTASE-RELATED"/>
    <property type="match status" value="1"/>
</dbReference>
<dbReference type="GO" id="GO:0051539">
    <property type="term" value="F:4 iron, 4 sulfur cluster binding"/>
    <property type="evidence" value="ECO:0007669"/>
    <property type="project" value="UniProtKB-KW"/>
</dbReference>
<dbReference type="Gene3D" id="3.40.50.920">
    <property type="match status" value="1"/>
</dbReference>
<feature type="site" description="Important for catalytic activity" evidence="11">
    <location>
        <position position="33"/>
    </location>
</feature>
<feature type="binding site" evidence="10">
    <location>
        <position position="840"/>
    </location>
    <ligand>
        <name>thiamine diphosphate</name>
        <dbReference type="ChEBI" id="CHEBI:58937"/>
    </ligand>
</feature>
<dbReference type="Gene3D" id="3.40.50.970">
    <property type="match status" value="2"/>
</dbReference>
<dbReference type="PROSITE" id="PS00198">
    <property type="entry name" value="4FE4S_FER_1"/>
    <property type="match status" value="1"/>
</dbReference>
<keyword evidence="3 12" id="KW-0004">4Fe-4S</keyword>
<dbReference type="InterPro" id="IPR002869">
    <property type="entry name" value="Pyrv_flavodox_OxRed_cen"/>
</dbReference>
<evidence type="ECO:0000256" key="3">
    <source>
        <dbReference type="ARBA" id="ARBA00022485"/>
    </source>
</evidence>
<dbReference type="Pfam" id="PF10371">
    <property type="entry name" value="EKR"/>
    <property type="match status" value="1"/>
</dbReference>
<dbReference type="InterPro" id="IPR002880">
    <property type="entry name" value="Pyrv_Fd/Flavodoxin_OxRdtase_N"/>
</dbReference>
<dbReference type="Pfam" id="PF17147">
    <property type="entry name" value="PFOR_II"/>
    <property type="match status" value="1"/>
</dbReference>
<dbReference type="GO" id="GO:0006979">
    <property type="term" value="P:response to oxidative stress"/>
    <property type="evidence" value="ECO:0007669"/>
    <property type="project" value="TreeGrafter"/>
</dbReference>
<dbReference type="AlphaFoldDB" id="A0A143Y5M7"/>
<keyword evidence="6 9" id="KW-0560">Oxidoreductase</keyword>
<dbReference type="OrthoDB" id="9794954at2"/>
<dbReference type="Pfam" id="PF01855">
    <property type="entry name" value="POR_N"/>
    <property type="match status" value="1"/>
</dbReference>
<dbReference type="SUPFAM" id="SSF53323">
    <property type="entry name" value="Pyruvate-ferredoxin oxidoreductase, PFOR, domain III"/>
    <property type="match status" value="1"/>
</dbReference>
<evidence type="ECO:0000313" key="14">
    <source>
        <dbReference type="EMBL" id="CZQ80466.1"/>
    </source>
</evidence>
<dbReference type="InterPro" id="IPR033412">
    <property type="entry name" value="PFOR_II"/>
</dbReference>
<keyword evidence="7 12" id="KW-0408">Iron</keyword>
<dbReference type="InterPro" id="IPR019752">
    <property type="entry name" value="Pyrv/ketoisovalerate_OxRed_cat"/>
</dbReference>
<protein>
    <submittedName>
        <fullName evidence="14 15">Pyruvate-ferredoxin/flavodoxin oxidoreductase</fullName>
    </submittedName>
</protein>
<dbReference type="FunFam" id="3.40.50.970:FF:000041">
    <property type="entry name" value="Pyruvate:ferredoxin (Flavodoxin) oxidoreductase"/>
    <property type="match status" value="1"/>
</dbReference>
<dbReference type="InterPro" id="IPR037112">
    <property type="entry name" value="Pyrv-flavodox_OxR_EKR_sf"/>
</dbReference>
<feature type="binding site" evidence="12">
    <location>
        <position position="746"/>
    </location>
    <ligand>
        <name>[4Fe-4S] cluster</name>
        <dbReference type="ChEBI" id="CHEBI:49883"/>
        <label>2</label>
    </ligand>
</feature>
<dbReference type="InterPro" id="IPR019456">
    <property type="entry name" value="Pyrv-flavodox_OxRtase_EKR"/>
</dbReference>
<dbReference type="FunFam" id="3.40.920.10:FF:000001">
    <property type="entry name" value="Pyruvate:ferredoxin (Flavodoxin) oxidoreductase"/>
    <property type="match status" value="1"/>
</dbReference>
<dbReference type="NCBIfam" id="TIGR02176">
    <property type="entry name" value="pyruv_ox_red"/>
    <property type="match status" value="1"/>
</dbReference>
<dbReference type="InterPro" id="IPR029061">
    <property type="entry name" value="THDP-binding"/>
</dbReference>
<feature type="site" description="Important for catalytic activity" evidence="11">
    <location>
        <position position="1002"/>
    </location>
</feature>
<feature type="binding site" evidence="12">
    <location>
        <position position="1077"/>
    </location>
    <ligand>
        <name>[4Fe-4S] cluster</name>
        <dbReference type="ChEBI" id="CHEBI:49883"/>
        <label>3</label>
    </ligand>
</feature>
<feature type="binding site" evidence="12">
    <location>
        <position position="697"/>
    </location>
    <ligand>
        <name>[4Fe-4S] cluster</name>
        <dbReference type="ChEBI" id="CHEBI:49883"/>
        <label>1</label>
    </ligand>
</feature>
<feature type="site" description="Important for catalytic activity" evidence="11">
    <location>
        <position position="116"/>
    </location>
</feature>
<dbReference type="CDD" id="cd03377">
    <property type="entry name" value="TPP_PFOR_PNO"/>
    <property type="match status" value="1"/>
</dbReference>
<reference evidence="15 17" key="2">
    <citation type="submission" date="2016-10" db="EMBL/GenBank/DDBJ databases">
        <authorList>
            <person name="Varghese N."/>
            <person name="Submissions S."/>
        </authorList>
    </citation>
    <scope>NUCLEOTIDE SEQUENCE [LARGE SCALE GENOMIC DNA]</scope>
    <source>
        <strain evidence="15 17">DSM 22150</strain>
    </source>
</reference>
<gene>
    <name evidence="15" type="ORF">SAMN05216375_101210</name>
    <name evidence="14" type="ORF">TR210_58</name>
</gene>
<evidence type="ECO:0000313" key="15">
    <source>
        <dbReference type="EMBL" id="SEI56066.1"/>
    </source>
</evidence>
<dbReference type="InterPro" id="IPR017896">
    <property type="entry name" value="4Fe4S_Fe-S-bd"/>
</dbReference>
<evidence type="ECO:0000256" key="1">
    <source>
        <dbReference type="ARBA" id="ARBA00009032"/>
    </source>
</evidence>
<evidence type="ECO:0000256" key="4">
    <source>
        <dbReference type="ARBA" id="ARBA00022723"/>
    </source>
</evidence>
<evidence type="ECO:0000256" key="6">
    <source>
        <dbReference type="ARBA" id="ARBA00023002"/>
    </source>
</evidence>
<evidence type="ECO:0000313" key="16">
    <source>
        <dbReference type="Proteomes" id="UP000076878"/>
    </source>
</evidence>
<feature type="binding site" evidence="12">
    <location>
        <position position="815"/>
    </location>
    <ligand>
        <name>[4Fe-4S] cluster</name>
        <dbReference type="ChEBI" id="CHEBI:49883"/>
        <label>3</label>
    </ligand>
</feature>
<evidence type="ECO:0000259" key="13">
    <source>
        <dbReference type="PROSITE" id="PS51379"/>
    </source>
</evidence>
<dbReference type="GO" id="GO:0016903">
    <property type="term" value="F:oxidoreductase activity, acting on the aldehyde or oxo group of donors"/>
    <property type="evidence" value="ECO:0007669"/>
    <property type="project" value="InterPro"/>
</dbReference>
<dbReference type="EMBL" id="FJNB01000001">
    <property type="protein sequence ID" value="CZQ80466.1"/>
    <property type="molecule type" value="Genomic_DNA"/>
</dbReference>
<evidence type="ECO:0000256" key="2">
    <source>
        <dbReference type="ARBA" id="ARBA00022448"/>
    </source>
</evidence>
<dbReference type="CDD" id="cd07034">
    <property type="entry name" value="TPP_PYR_PFOR_IOR-alpha_like"/>
    <property type="match status" value="1"/>
</dbReference>
<keyword evidence="8 12" id="KW-0411">Iron-sulfur</keyword>
<keyword evidence="4 12" id="KW-0479">Metal-binding</keyword>
<feature type="binding site" evidence="12">
    <location>
        <position position="756"/>
    </location>
    <ligand>
        <name>[4Fe-4S] cluster</name>
        <dbReference type="ChEBI" id="CHEBI:49883"/>
        <label>1</label>
    </ligand>
</feature>
<dbReference type="PROSITE" id="PS51379">
    <property type="entry name" value="4FE4S_FER_2"/>
    <property type="match status" value="2"/>
</dbReference>
<feature type="binding site" evidence="10">
    <location>
        <position position="33"/>
    </location>
    <ligand>
        <name>pyruvate</name>
        <dbReference type="ChEBI" id="CHEBI:15361"/>
    </ligand>
</feature>
<dbReference type="SUPFAM" id="SSF54862">
    <property type="entry name" value="4Fe-4S ferredoxins"/>
    <property type="match status" value="1"/>
</dbReference>
<dbReference type="FunFam" id="3.40.50.970:FF:000012">
    <property type="entry name" value="Pyruvate:ferredoxin (Flavodoxin) oxidoreductase"/>
    <property type="match status" value="1"/>
</dbReference>
<feature type="binding site" evidence="12">
    <location>
        <position position="812"/>
    </location>
    <ligand>
        <name>[4Fe-4S] cluster</name>
        <dbReference type="ChEBI" id="CHEBI:49883"/>
        <label>3</label>
    </ligand>
</feature>
<dbReference type="GO" id="GO:0022900">
    <property type="term" value="P:electron transport chain"/>
    <property type="evidence" value="ECO:0007669"/>
    <property type="project" value="InterPro"/>
</dbReference>